<dbReference type="GO" id="GO:0008270">
    <property type="term" value="F:zinc ion binding"/>
    <property type="evidence" value="ECO:0007669"/>
    <property type="project" value="UniProtKB-KW"/>
</dbReference>
<dbReference type="Bgee" id="ENSOCUG00000000618">
    <property type="expression patterns" value="Expressed in testis and 15 other cell types or tissues"/>
</dbReference>
<dbReference type="Ensembl" id="ENSOCUT00000039372.1">
    <property type="protein sequence ID" value="ENSOCUP00000030297.1"/>
    <property type="gene ID" value="ENSOCUG00000000618.4"/>
</dbReference>
<keyword evidence="8" id="KW-0862">Zinc</keyword>
<organism evidence="15 16">
    <name type="scientific">Oryctolagus cuniculus</name>
    <name type="common">Rabbit</name>
    <dbReference type="NCBI Taxonomy" id="9986"/>
    <lineage>
        <taxon>Eukaryota</taxon>
        <taxon>Metazoa</taxon>
        <taxon>Chordata</taxon>
        <taxon>Craniata</taxon>
        <taxon>Vertebrata</taxon>
        <taxon>Euteleostomi</taxon>
        <taxon>Mammalia</taxon>
        <taxon>Eutheria</taxon>
        <taxon>Euarchontoglires</taxon>
        <taxon>Glires</taxon>
        <taxon>Lagomorpha</taxon>
        <taxon>Leporidae</taxon>
        <taxon>Oryctolagus</taxon>
    </lineage>
</organism>
<dbReference type="GO" id="GO:0005634">
    <property type="term" value="C:nucleus"/>
    <property type="evidence" value="ECO:0007669"/>
    <property type="project" value="UniProtKB-SubCell"/>
</dbReference>
<evidence type="ECO:0000256" key="1">
    <source>
        <dbReference type="ARBA" id="ARBA00004123"/>
    </source>
</evidence>
<keyword evidence="6 10" id="KW-0863">Zinc-finger</keyword>
<dbReference type="PROSITE" id="PS51044">
    <property type="entry name" value="ZF_SP_RING"/>
    <property type="match status" value="1"/>
</dbReference>
<keyword evidence="16" id="KW-1185">Reference proteome</keyword>
<dbReference type="GO" id="GO:0061665">
    <property type="term" value="F:SUMO ligase activity"/>
    <property type="evidence" value="ECO:0007669"/>
    <property type="project" value="TreeGrafter"/>
</dbReference>
<keyword evidence="9" id="KW-0539">Nucleus</keyword>
<evidence type="ECO:0000256" key="4">
    <source>
        <dbReference type="ARBA" id="ARBA00022679"/>
    </source>
</evidence>
<comment type="subcellular location">
    <subcellularLocation>
        <location evidence="1">Nucleus</location>
    </subcellularLocation>
</comment>
<dbReference type="FunFam" id="2.60.120.780:FF:000001">
    <property type="entry name" value="E3 SUMO-protein ligase PIAS2 isoform X1"/>
    <property type="match status" value="1"/>
</dbReference>
<evidence type="ECO:0000313" key="16">
    <source>
        <dbReference type="Proteomes" id="UP000001811"/>
    </source>
</evidence>
<reference evidence="15" key="3">
    <citation type="submission" date="2025-09" db="UniProtKB">
        <authorList>
            <consortium name="Ensembl"/>
        </authorList>
    </citation>
    <scope>IDENTIFICATION</scope>
    <source>
        <strain evidence="15">Thorbecke</strain>
    </source>
</reference>
<dbReference type="GO" id="GO:0000785">
    <property type="term" value="C:chromatin"/>
    <property type="evidence" value="ECO:0007669"/>
    <property type="project" value="TreeGrafter"/>
</dbReference>
<dbReference type="GO" id="GO:0003712">
    <property type="term" value="F:transcription coregulator activity"/>
    <property type="evidence" value="ECO:0007669"/>
    <property type="project" value="TreeGrafter"/>
</dbReference>
<keyword evidence="5" id="KW-0479">Metal-binding</keyword>
<sequence>MADSAELKQMVMSLRVSELQVLLGYAGRNKHGRKHELLTKALHLLKAGCSPAVQMKIKELYRRRFPQKIMTPADLSIPNVHSSPMPATLSPSTIPQLTYDGHPASSPLLPVSLLGPKHELELPHLTSALHPVHPDIKLQKLPFYDLLDELIKPTSLASDNSQRFRETCFAFALTPQQVQQISSSMDISGTKCDFTVQVQLRFCLSETSCPQEDHFPPNLCVKVNTKPCSLPGYLPPTKNGVEPKRPSRPINITSLVRLSTTVPNTIVVSWTAEIGRLGKMRLTIPCRALTCSHLQCFDATLYIQMNEKKPTWVCPVCDKKAPYEHLIIDGLFMEILKYCTDCDEIQFKEDGSWAPMRSKKEVQEVPASYNGVDGCLSSTLEHQVTSHHSSSNKNKKVEVIDLTIDSSSDEEEEEPSAKRTCPSLSPTSPLNNKGILSLPHQASPVSRTPSLPAVDTSYINTSLIQDYRHPFHMTPMPYDLQGLDFFPFLSGDNQHYNTSLLAAAAAAVSDDQDLLHSSRFFPYTSSQMFLDQLSAGGSTSLPTTNGSSSGSNSSLVSSNSLRESHSHPVASRSGTDTASIFGIIPDIISLD</sequence>
<dbReference type="InterPro" id="IPR023321">
    <property type="entry name" value="PINIT"/>
</dbReference>
<reference evidence="15" key="2">
    <citation type="submission" date="2025-08" db="UniProtKB">
        <authorList>
            <consortium name="Ensembl"/>
        </authorList>
    </citation>
    <scope>IDENTIFICATION</scope>
    <source>
        <strain evidence="15">Thorbecke</strain>
    </source>
</reference>
<feature type="domain" description="SP-RING-type" evidence="13">
    <location>
        <begin position="246"/>
        <end position="345"/>
    </location>
</feature>
<dbReference type="EMBL" id="AAGW02025212">
    <property type="status" value="NOT_ANNOTATED_CDS"/>
    <property type="molecule type" value="Genomic_DNA"/>
</dbReference>
<dbReference type="Gene3D" id="1.10.720.30">
    <property type="entry name" value="SAP domain"/>
    <property type="match status" value="1"/>
</dbReference>
<evidence type="ECO:0000256" key="10">
    <source>
        <dbReference type="PROSITE-ProRule" id="PRU00452"/>
    </source>
</evidence>
<gene>
    <name evidence="15" type="primary">PIAS1</name>
</gene>
<evidence type="ECO:0000259" key="13">
    <source>
        <dbReference type="PROSITE" id="PS51044"/>
    </source>
</evidence>
<dbReference type="FunFam" id="1.10.720.30:FF:000001">
    <property type="entry name" value="E3 SUMO-protein ligase PIAS2 isoform 1"/>
    <property type="match status" value="1"/>
</dbReference>
<evidence type="ECO:0000256" key="11">
    <source>
        <dbReference type="SAM" id="MobiDB-lite"/>
    </source>
</evidence>
<evidence type="ECO:0000256" key="2">
    <source>
        <dbReference type="ARBA" id="ARBA00004718"/>
    </source>
</evidence>
<dbReference type="InterPro" id="IPR004181">
    <property type="entry name" value="Znf_MIZ"/>
</dbReference>
<feature type="compositionally biased region" description="Polar residues" evidence="11">
    <location>
        <begin position="422"/>
        <end position="431"/>
    </location>
</feature>
<dbReference type="Pfam" id="PF14324">
    <property type="entry name" value="PINIT"/>
    <property type="match status" value="1"/>
</dbReference>
<comment type="pathway">
    <text evidence="2">Protein modification; protein sumoylation.</text>
</comment>
<evidence type="ECO:0000259" key="12">
    <source>
        <dbReference type="PROSITE" id="PS50800"/>
    </source>
</evidence>
<evidence type="ECO:0000256" key="5">
    <source>
        <dbReference type="ARBA" id="ARBA00022723"/>
    </source>
</evidence>
<evidence type="ECO:0000256" key="7">
    <source>
        <dbReference type="ARBA" id="ARBA00022786"/>
    </source>
</evidence>
<dbReference type="SMART" id="SM00513">
    <property type="entry name" value="SAP"/>
    <property type="match status" value="1"/>
</dbReference>
<evidence type="ECO:0000259" key="14">
    <source>
        <dbReference type="PROSITE" id="PS51466"/>
    </source>
</evidence>
<feature type="region of interest" description="Disordered" evidence="11">
    <location>
        <begin position="539"/>
        <end position="574"/>
    </location>
</feature>
<feature type="region of interest" description="Disordered" evidence="11">
    <location>
        <begin position="405"/>
        <end position="451"/>
    </location>
</feature>
<dbReference type="InterPro" id="IPR038654">
    <property type="entry name" value="PINIT_sf"/>
</dbReference>
<dbReference type="InterPro" id="IPR003034">
    <property type="entry name" value="SAP_dom"/>
</dbReference>
<evidence type="ECO:0000313" key="15">
    <source>
        <dbReference type="Ensembl" id="ENSOCUP00000030297.1"/>
    </source>
</evidence>
<feature type="compositionally biased region" description="Low complexity" evidence="11">
    <location>
        <begin position="539"/>
        <end position="561"/>
    </location>
</feature>
<dbReference type="GO" id="GO:0006357">
    <property type="term" value="P:regulation of transcription by RNA polymerase II"/>
    <property type="evidence" value="ECO:0007669"/>
    <property type="project" value="TreeGrafter"/>
</dbReference>
<dbReference type="PANTHER" id="PTHR10782">
    <property type="entry name" value="ZINC FINGER MIZ DOMAIN-CONTAINING PROTEIN"/>
    <property type="match status" value="1"/>
</dbReference>
<keyword evidence="7" id="KW-0833">Ubl conjugation pathway</keyword>
<name>A0A5F9C938_RABIT</name>
<evidence type="ECO:0000256" key="6">
    <source>
        <dbReference type="ARBA" id="ARBA00022771"/>
    </source>
</evidence>
<keyword evidence="4" id="KW-0808">Transferase</keyword>
<dbReference type="AlphaFoldDB" id="A0A5F9C938"/>
<dbReference type="PROSITE" id="PS50800">
    <property type="entry name" value="SAP"/>
    <property type="match status" value="1"/>
</dbReference>
<feature type="domain" description="PINIT" evidence="14">
    <location>
        <begin position="124"/>
        <end position="292"/>
    </location>
</feature>
<comment type="similarity">
    <text evidence="3">Belongs to the PIAS family.</text>
</comment>
<dbReference type="Gene3D" id="2.60.120.780">
    <property type="entry name" value="PINIT domain"/>
    <property type="match status" value="1"/>
</dbReference>
<evidence type="ECO:0000256" key="3">
    <source>
        <dbReference type="ARBA" id="ARBA00005383"/>
    </source>
</evidence>
<dbReference type="EMBL" id="AAGW02025214">
    <property type="status" value="NOT_ANNOTATED_CDS"/>
    <property type="molecule type" value="Genomic_DNA"/>
</dbReference>
<evidence type="ECO:0000256" key="8">
    <source>
        <dbReference type="ARBA" id="ARBA00022833"/>
    </source>
</evidence>
<feature type="domain" description="SAP" evidence="12">
    <location>
        <begin position="11"/>
        <end position="45"/>
    </location>
</feature>
<protein>
    <submittedName>
        <fullName evidence="15">Protein inhibitor of activated STAT 1</fullName>
    </submittedName>
</protein>
<dbReference type="PANTHER" id="PTHR10782:SF11">
    <property type="entry name" value="E3 SUMO-PROTEIN LIGASE PIAS1"/>
    <property type="match status" value="1"/>
</dbReference>
<evidence type="ECO:0000256" key="9">
    <source>
        <dbReference type="ARBA" id="ARBA00023242"/>
    </source>
</evidence>
<dbReference type="PROSITE" id="PS51466">
    <property type="entry name" value="PINIT"/>
    <property type="match status" value="1"/>
</dbReference>
<dbReference type="EMBL" id="AAGW02025213">
    <property type="status" value="NOT_ANNOTATED_CDS"/>
    <property type="molecule type" value="Genomic_DNA"/>
</dbReference>
<dbReference type="GO" id="GO:0016925">
    <property type="term" value="P:protein sumoylation"/>
    <property type="evidence" value="ECO:0007669"/>
    <property type="project" value="UniProtKB-UniPathway"/>
</dbReference>
<dbReference type="SUPFAM" id="SSF68906">
    <property type="entry name" value="SAP domain"/>
    <property type="match status" value="1"/>
</dbReference>
<accession>A0A5F9C938</accession>
<reference evidence="15 16" key="1">
    <citation type="journal article" date="2011" name="Nature">
        <title>A high-resolution map of human evolutionary constraint using 29 mammals.</title>
        <authorList>
            <person name="Lindblad-Toh K."/>
            <person name="Garber M."/>
            <person name="Zuk O."/>
            <person name="Lin M.F."/>
            <person name="Parker B.J."/>
            <person name="Washietl S."/>
            <person name="Kheradpour P."/>
            <person name="Ernst J."/>
            <person name="Jordan G."/>
            <person name="Mauceli E."/>
            <person name="Ward L.D."/>
            <person name="Lowe C.B."/>
            <person name="Holloway A.K."/>
            <person name="Clamp M."/>
            <person name="Gnerre S."/>
            <person name="Alfoldi J."/>
            <person name="Beal K."/>
            <person name="Chang J."/>
            <person name="Clawson H."/>
            <person name="Cuff J."/>
            <person name="Di Palma F."/>
            <person name="Fitzgerald S."/>
            <person name="Flicek P."/>
            <person name="Guttman M."/>
            <person name="Hubisz M.J."/>
            <person name="Jaffe D.B."/>
            <person name="Jungreis I."/>
            <person name="Kent W.J."/>
            <person name="Kostka D."/>
            <person name="Lara M."/>
            <person name="Martins A.L."/>
            <person name="Massingham T."/>
            <person name="Moltke I."/>
            <person name="Raney B.J."/>
            <person name="Rasmussen M.D."/>
            <person name="Robinson J."/>
            <person name="Stark A."/>
            <person name="Vilella A.J."/>
            <person name="Wen J."/>
            <person name="Xie X."/>
            <person name="Zody M.C."/>
            <person name="Baldwin J."/>
            <person name="Bloom T."/>
            <person name="Chin C.W."/>
            <person name="Heiman D."/>
            <person name="Nicol R."/>
            <person name="Nusbaum C."/>
            <person name="Young S."/>
            <person name="Wilkinson J."/>
            <person name="Worley K.C."/>
            <person name="Kovar C.L."/>
            <person name="Muzny D.M."/>
            <person name="Gibbs R.A."/>
            <person name="Cree A."/>
            <person name="Dihn H.H."/>
            <person name="Fowler G."/>
            <person name="Jhangiani S."/>
            <person name="Joshi V."/>
            <person name="Lee S."/>
            <person name="Lewis L.R."/>
            <person name="Nazareth L.V."/>
            <person name="Okwuonu G."/>
            <person name="Santibanez J."/>
            <person name="Warren W.C."/>
            <person name="Mardis E.R."/>
            <person name="Weinstock G.M."/>
            <person name="Wilson R.K."/>
            <person name="Delehaunty K."/>
            <person name="Dooling D."/>
            <person name="Fronik C."/>
            <person name="Fulton L."/>
            <person name="Fulton B."/>
            <person name="Graves T."/>
            <person name="Minx P."/>
            <person name="Sodergren E."/>
            <person name="Birney E."/>
            <person name="Margulies E.H."/>
            <person name="Herrero J."/>
            <person name="Green E.D."/>
            <person name="Haussler D."/>
            <person name="Siepel A."/>
            <person name="Goldman N."/>
            <person name="Pollard K.S."/>
            <person name="Pedersen J.S."/>
            <person name="Lander E.S."/>
            <person name="Kellis M."/>
        </authorList>
    </citation>
    <scope>NUCLEOTIDE SEQUENCE [LARGE SCALE GENOMIC DNA]</scope>
    <source>
        <strain evidence="15 16">Thorbecke inbred</strain>
    </source>
</reference>
<dbReference type="GeneTree" id="ENSGT01030000234539"/>
<dbReference type="Proteomes" id="UP000001811">
    <property type="component" value="Chromosome 17"/>
</dbReference>
<proteinExistence type="inferred from homology"/>
<dbReference type="InterPro" id="IPR036361">
    <property type="entry name" value="SAP_dom_sf"/>
</dbReference>
<dbReference type="Pfam" id="PF02891">
    <property type="entry name" value="zf-MIZ"/>
    <property type="match status" value="1"/>
</dbReference>
<dbReference type="UniPathway" id="UPA00886"/>